<name>A0A1J9SB77_9PEZI</name>
<sequence length="464" mass="49651">MGKVFFVDWALWQKMTFVLACAIVLTIFIGWMKVLHTNRKMKKLTKPVGARADQEPQMVEAAAAPRRKSSDDIPFGIRAIQSGIEVDGIWISGTNTPVPGSPTQSAQDKPEASGSNSRPMSTLDIHGSAMAGPSSGSSSRPSSRGPPSSSFDRAVSAERIASHSRDSSPGSSASGQRARAHRPPPTAYTRYSQASMLRHSATLDTLEGDEAEAQAMHERSTSASANPYGYNFSSNGSSRKSSGSSDNNPAHPSSDDDTTGSTVTGKAPMVVAPRSRDPRTDLRLLQSHRMSHVAETGSLVRRERPGPTGRSGDWSNMSMDAPYSRSAPTSGRSSPPSGPVSDPPSPPTPPIAQGPNPFIAPLESVSSPTRDSHPDNTVAHAVPLLETYQPRGPNFDDDTPQAYSSQDSQVLRKVNSGFEILRPGTFSVGPTEEALRAQQPPKKLQKKRRPSETDSRVSSFVEQV</sequence>
<feature type="compositionally biased region" description="Pro residues" evidence="1">
    <location>
        <begin position="336"/>
        <end position="352"/>
    </location>
</feature>
<evidence type="ECO:0000313" key="4">
    <source>
        <dbReference type="Proteomes" id="UP000183809"/>
    </source>
</evidence>
<feature type="region of interest" description="Disordered" evidence="1">
    <location>
        <begin position="47"/>
        <end position="70"/>
    </location>
</feature>
<evidence type="ECO:0000313" key="3">
    <source>
        <dbReference type="EMBL" id="OJD37743.1"/>
    </source>
</evidence>
<dbReference type="Proteomes" id="UP000183809">
    <property type="component" value="Unassembled WGS sequence"/>
</dbReference>
<dbReference type="GeneID" id="31018166"/>
<feature type="compositionally biased region" description="Low complexity" evidence="1">
    <location>
        <begin position="231"/>
        <end position="248"/>
    </location>
</feature>
<feature type="region of interest" description="Disordered" evidence="1">
    <location>
        <begin position="91"/>
        <end position="194"/>
    </location>
</feature>
<feature type="compositionally biased region" description="Low complexity" evidence="1">
    <location>
        <begin position="132"/>
        <end position="150"/>
    </location>
</feature>
<dbReference type="EMBL" id="MNUE01000006">
    <property type="protein sequence ID" value="OJD37743.1"/>
    <property type="molecule type" value="Genomic_DNA"/>
</dbReference>
<comment type="caution">
    <text evidence="3">The sequence shown here is derived from an EMBL/GenBank/DDBJ whole genome shotgun (WGS) entry which is preliminary data.</text>
</comment>
<gene>
    <name evidence="3" type="ORF">BKCO1_600037</name>
</gene>
<feature type="region of interest" description="Disordered" evidence="1">
    <location>
        <begin position="211"/>
        <end position="405"/>
    </location>
</feature>
<dbReference type="PANTHER" id="PTHR40623:SF2">
    <property type="entry name" value="INTEGRAL MEMBRANE PROTEIN"/>
    <property type="match status" value="1"/>
</dbReference>
<dbReference type="PANTHER" id="PTHR40623">
    <property type="entry name" value="INTEGRAL MEMBRANE PROTEIN"/>
    <property type="match status" value="1"/>
</dbReference>
<feature type="compositionally biased region" description="Polar residues" evidence="1">
    <location>
        <begin position="92"/>
        <end position="120"/>
    </location>
</feature>
<reference evidence="3 4" key="1">
    <citation type="submission" date="2016-10" db="EMBL/GenBank/DDBJ databases">
        <title>Proteomics and genomics reveal pathogen-plant mechanisms compatible with a hemibiotrophic lifestyle of Diplodia corticola.</title>
        <authorList>
            <person name="Fernandes I."/>
            <person name="De Jonge R."/>
            <person name="Van De Peer Y."/>
            <person name="Devreese B."/>
            <person name="Alves A."/>
            <person name="Esteves A.C."/>
        </authorList>
    </citation>
    <scope>NUCLEOTIDE SEQUENCE [LARGE SCALE GENOMIC DNA]</scope>
    <source>
        <strain evidence="3 4">CBS 112549</strain>
    </source>
</reference>
<accession>A0A1J9SB77</accession>
<organism evidence="3 4">
    <name type="scientific">Diplodia corticola</name>
    <dbReference type="NCBI Taxonomy" id="236234"/>
    <lineage>
        <taxon>Eukaryota</taxon>
        <taxon>Fungi</taxon>
        <taxon>Dikarya</taxon>
        <taxon>Ascomycota</taxon>
        <taxon>Pezizomycotina</taxon>
        <taxon>Dothideomycetes</taxon>
        <taxon>Dothideomycetes incertae sedis</taxon>
        <taxon>Botryosphaeriales</taxon>
        <taxon>Botryosphaeriaceae</taxon>
        <taxon>Diplodia</taxon>
    </lineage>
</organism>
<feature type="region of interest" description="Disordered" evidence="1">
    <location>
        <begin position="423"/>
        <end position="464"/>
    </location>
</feature>
<keyword evidence="2" id="KW-0472">Membrane</keyword>
<dbReference type="AlphaFoldDB" id="A0A1J9SB77"/>
<proteinExistence type="predicted"/>
<keyword evidence="2" id="KW-0812">Transmembrane</keyword>
<keyword evidence="2" id="KW-1133">Transmembrane helix</keyword>
<dbReference type="STRING" id="236234.A0A1J9SB77"/>
<evidence type="ECO:0000256" key="1">
    <source>
        <dbReference type="SAM" id="MobiDB-lite"/>
    </source>
</evidence>
<evidence type="ECO:0000256" key="2">
    <source>
        <dbReference type="SAM" id="Phobius"/>
    </source>
</evidence>
<feature type="compositionally biased region" description="Low complexity" evidence="1">
    <location>
        <begin position="324"/>
        <end position="335"/>
    </location>
</feature>
<dbReference type="OrthoDB" id="5426165at2759"/>
<dbReference type="RefSeq" id="XP_020133858.1">
    <property type="nucleotide sequence ID" value="XM_020277905.1"/>
</dbReference>
<keyword evidence="4" id="KW-1185">Reference proteome</keyword>
<feature type="transmembrane region" description="Helical" evidence="2">
    <location>
        <begin position="15"/>
        <end position="35"/>
    </location>
</feature>
<feature type="compositionally biased region" description="Low complexity" evidence="1">
    <location>
        <begin position="167"/>
        <end position="177"/>
    </location>
</feature>
<protein>
    <submittedName>
        <fullName evidence="3">Uncharacterized protein</fullName>
    </submittedName>
</protein>